<dbReference type="Gramene" id="TraesROB_scaffold_060059_01G000200.1">
    <property type="protein sequence ID" value="TraesROB_scaffold_060059_01G000200.1"/>
    <property type="gene ID" value="TraesROB_scaffold_060059_01G000200"/>
</dbReference>
<accession>A0A3B6TQE8</accession>
<evidence type="ECO:0000256" key="1">
    <source>
        <dbReference type="SAM" id="MobiDB-lite"/>
    </source>
</evidence>
<dbReference type="EnsemblPlants" id="TraesCS7D02G437300.1">
    <property type="protein sequence ID" value="TraesCS7D02G437300.1.cds1"/>
    <property type="gene ID" value="TraesCS7D02G437300"/>
</dbReference>
<dbReference type="Gramene" id="TraesARI7D03G04529190.1">
    <property type="protein sequence ID" value="TraesARI7D03G04529190.1.CDS1"/>
    <property type="gene ID" value="TraesARI7D03G04529190"/>
</dbReference>
<dbReference type="Gramene" id="TraesWEE_scaffold_106357_01G000100.1">
    <property type="protein sequence ID" value="TraesWEE_scaffold_106357_01G000100.1"/>
    <property type="gene ID" value="TraesWEE_scaffold_106357_01G000100"/>
</dbReference>
<feature type="chain" id="PRO_5043181294" description="Bowman-Birk serine protease inhibitors family domain-containing protein" evidence="2">
    <location>
        <begin position="29"/>
        <end position="215"/>
    </location>
</feature>
<dbReference type="Proteomes" id="UP000019116">
    <property type="component" value="Chromosome 7D"/>
</dbReference>
<reference evidence="3" key="2">
    <citation type="submission" date="2018-10" db="UniProtKB">
        <authorList>
            <consortium name="EnsemblPlants"/>
        </authorList>
    </citation>
    <scope>IDENTIFICATION</scope>
</reference>
<evidence type="ECO:0000256" key="2">
    <source>
        <dbReference type="SAM" id="SignalP"/>
    </source>
</evidence>
<proteinExistence type="predicted"/>
<reference evidence="3" key="1">
    <citation type="submission" date="2018-08" db="EMBL/GenBank/DDBJ databases">
        <authorList>
            <person name="Rossello M."/>
        </authorList>
    </citation>
    <scope>NUCLEOTIDE SEQUENCE [LARGE SCALE GENOMIC DNA]</scope>
    <source>
        <strain evidence="3">cv. Chinese Spring</strain>
    </source>
</reference>
<feature type="region of interest" description="Disordered" evidence="1">
    <location>
        <begin position="33"/>
        <end position="104"/>
    </location>
</feature>
<dbReference type="Gramene" id="TraesJAG7D03G04435710.1">
    <property type="protein sequence ID" value="TraesJAG7D03G04435710.1.CDS1"/>
    <property type="gene ID" value="TraesJAG7D03G04435710"/>
</dbReference>
<keyword evidence="4" id="KW-1185">Reference proteome</keyword>
<dbReference type="Gramene" id="TraesCS7D03G1034700.1">
    <property type="protein sequence ID" value="TraesCS7D03G1034700.1.CDS1"/>
    <property type="gene ID" value="TraesCS7D03G1034700"/>
</dbReference>
<protein>
    <recommendedName>
        <fullName evidence="5">Bowman-Birk serine protease inhibitors family domain-containing protein</fullName>
    </recommendedName>
</protein>
<dbReference type="Gramene" id="TraesLDM7D03G04459280.1">
    <property type="protein sequence ID" value="TraesLDM7D03G04459280.1.CDS1"/>
    <property type="gene ID" value="TraesLDM7D03G04459280"/>
</dbReference>
<dbReference type="Gramene" id="TraesCLE_scaffold_089615_01G000100.1">
    <property type="protein sequence ID" value="TraesCLE_scaffold_089615_01G000100.1"/>
    <property type="gene ID" value="TraesCLE_scaffold_089615_01G000100"/>
</dbReference>
<dbReference type="Gramene" id="TraesNOR7D03G04501630.1">
    <property type="protein sequence ID" value="TraesNOR7D03G04501630.1.CDS1"/>
    <property type="gene ID" value="TraesNOR7D03G04501630"/>
</dbReference>
<dbReference type="OMA" id="CRTYCRT"/>
<evidence type="ECO:0008006" key="5">
    <source>
        <dbReference type="Google" id="ProtNLM"/>
    </source>
</evidence>
<feature type="signal peptide" evidence="2">
    <location>
        <begin position="1"/>
        <end position="28"/>
    </location>
</feature>
<evidence type="ECO:0000313" key="4">
    <source>
        <dbReference type="Proteomes" id="UP000019116"/>
    </source>
</evidence>
<dbReference type="Gramene" id="TraesJUL7D03G04497050.1">
    <property type="protein sequence ID" value="TraesJUL7D03G04497050.1.CDS1"/>
    <property type="gene ID" value="TraesJUL7D03G04497050"/>
</dbReference>
<evidence type="ECO:0000313" key="3">
    <source>
        <dbReference type="EnsemblPlants" id="TraesCS7D02G437300.1.cds1"/>
    </source>
</evidence>
<dbReference type="Gramene" id="TraesCS7D02G437300.1">
    <property type="protein sequence ID" value="TraesCS7D02G437300.1.cds1"/>
    <property type="gene ID" value="TraesCS7D02G437300"/>
</dbReference>
<dbReference type="Gramene" id="TraesSYM7D03G04506860.1">
    <property type="protein sequence ID" value="TraesSYM7D03G04506860.1.CDS1"/>
    <property type="gene ID" value="TraesSYM7D03G04506860"/>
</dbReference>
<dbReference type="Gramene" id="TraesCAD_scaffold_092591_01G000100.1">
    <property type="protein sequence ID" value="TraesCAD_scaffold_092591_01G000100.1"/>
    <property type="gene ID" value="TraesCAD_scaffold_092591_01G000100"/>
</dbReference>
<organism evidence="3">
    <name type="scientific">Triticum aestivum</name>
    <name type="common">Wheat</name>
    <dbReference type="NCBI Taxonomy" id="4565"/>
    <lineage>
        <taxon>Eukaryota</taxon>
        <taxon>Viridiplantae</taxon>
        <taxon>Streptophyta</taxon>
        <taxon>Embryophyta</taxon>
        <taxon>Tracheophyta</taxon>
        <taxon>Spermatophyta</taxon>
        <taxon>Magnoliopsida</taxon>
        <taxon>Liliopsida</taxon>
        <taxon>Poales</taxon>
        <taxon>Poaceae</taxon>
        <taxon>BOP clade</taxon>
        <taxon>Pooideae</taxon>
        <taxon>Triticodae</taxon>
        <taxon>Triticeae</taxon>
        <taxon>Triticinae</taxon>
        <taxon>Triticum</taxon>
    </lineage>
</organism>
<dbReference type="Gramene" id="TraesSTA7D03G04446940.1">
    <property type="protein sequence ID" value="TraesSTA7D03G04446940.1.CDS1"/>
    <property type="gene ID" value="TraesSTA7D03G04446940"/>
</dbReference>
<dbReference type="AlphaFoldDB" id="A0A3B6TQE8"/>
<name>A0A3B6TQE8_WHEAT</name>
<dbReference type="PRINTS" id="PR01217">
    <property type="entry name" value="PRICHEXTENSN"/>
</dbReference>
<dbReference type="Gramene" id="TraesMAC7D03G04444950.1">
    <property type="protein sequence ID" value="TraesMAC7D03G04444950.1.CDS1"/>
    <property type="gene ID" value="TraesMAC7D03G04444950"/>
</dbReference>
<feature type="compositionally biased region" description="Pro residues" evidence="1">
    <location>
        <begin position="34"/>
        <end position="104"/>
    </location>
</feature>
<sequence length="215" mass="22602">MASGAAALTLRLAAVAAVLALLVIPSLARCPSLGPAPPPSPPAQPPPPPLEAIPPPPPAQAPPPPPEAIPPPPPPQAPPPPLEAIPPPPPEATPPPPPEAIPPAPVPDPPRPCNICSRECYPACTAAKAALPDSKACDEKCRNEKSRCDKCTIPKIEECTAKCNGSCDCHTEVYKSCSDDCLFPECSPCMTIRQFQMKDCRHQCNIDYCNGNKCW</sequence>
<keyword evidence="2" id="KW-0732">Signal</keyword>
<dbReference type="Gramene" id="TraesLAC7D03G04399330.1">
    <property type="protein sequence ID" value="TraesLAC7D03G04399330.1.CDS1"/>
    <property type="gene ID" value="TraesLAC7D03G04399330"/>
</dbReference>